<dbReference type="Gene3D" id="1.50.10.10">
    <property type="match status" value="1"/>
</dbReference>
<gene>
    <name evidence="3" type="ORF">Daesc_001693</name>
</gene>
<dbReference type="Pfam" id="PF07470">
    <property type="entry name" value="Glyco_hydro_88"/>
    <property type="match status" value="1"/>
</dbReference>
<comment type="caution">
    <text evidence="3">The sequence shown here is derived from an EMBL/GenBank/DDBJ whole genome shotgun (WGS) entry which is preliminary data.</text>
</comment>
<dbReference type="PANTHER" id="PTHR33886">
    <property type="entry name" value="UNSATURATED RHAMNOGALACTURONAN HYDROLASE (EUROFUNG)"/>
    <property type="match status" value="1"/>
</dbReference>
<proteinExistence type="predicted"/>
<organism evidence="3 4">
    <name type="scientific">Daldinia eschscholtzii</name>
    <dbReference type="NCBI Taxonomy" id="292717"/>
    <lineage>
        <taxon>Eukaryota</taxon>
        <taxon>Fungi</taxon>
        <taxon>Dikarya</taxon>
        <taxon>Ascomycota</taxon>
        <taxon>Pezizomycotina</taxon>
        <taxon>Sordariomycetes</taxon>
        <taxon>Xylariomycetidae</taxon>
        <taxon>Xylariales</taxon>
        <taxon>Hypoxylaceae</taxon>
        <taxon>Daldinia</taxon>
    </lineage>
</organism>
<dbReference type="InterPro" id="IPR052043">
    <property type="entry name" value="PolySaccharide_Degr_Enz"/>
</dbReference>
<accession>A0AAX6MV69</accession>
<dbReference type="AlphaFoldDB" id="A0AAX6MV69"/>
<reference evidence="3 4" key="1">
    <citation type="journal article" date="2024" name="Front Chem Biol">
        <title>Unveiling the potential of Daldinia eschscholtzii MFLUCC 19-0629 through bioactivity and bioinformatics studies for enhanced sustainable agriculture production.</title>
        <authorList>
            <person name="Brooks S."/>
            <person name="Weaver J.A."/>
            <person name="Klomchit A."/>
            <person name="Alharthi S.A."/>
            <person name="Onlamun T."/>
            <person name="Nurani R."/>
            <person name="Vong T.K."/>
            <person name="Alberti F."/>
            <person name="Greco C."/>
        </authorList>
    </citation>
    <scope>NUCLEOTIDE SEQUENCE [LARGE SCALE GENOMIC DNA]</scope>
    <source>
        <strain evidence="3">MFLUCC 19-0629</strain>
    </source>
</reference>
<evidence type="ECO:0000256" key="2">
    <source>
        <dbReference type="SAM" id="SignalP"/>
    </source>
</evidence>
<dbReference type="GO" id="GO:0005975">
    <property type="term" value="P:carbohydrate metabolic process"/>
    <property type="evidence" value="ECO:0007669"/>
    <property type="project" value="InterPro"/>
</dbReference>
<name>A0AAX6MV69_9PEZI</name>
<dbReference type="Proteomes" id="UP001369815">
    <property type="component" value="Unassembled WGS sequence"/>
</dbReference>
<dbReference type="SUPFAM" id="SSF48208">
    <property type="entry name" value="Six-hairpin glycosidases"/>
    <property type="match status" value="1"/>
</dbReference>
<feature type="chain" id="PRO_5043478253" description="Glycoside hydrolase family 105 protein" evidence="2">
    <location>
        <begin position="26"/>
        <end position="421"/>
    </location>
</feature>
<dbReference type="InterPro" id="IPR012341">
    <property type="entry name" value="6hp_glycosidase-like_sf"/>
</dbReference>
<dbReference type="InterPro" id="IPR008928">
    <property type="entry name" value="6-hairpin_glycosidase_sf"/>
</dbReference>
<evidence type="ECO:0008006" key="5">
    <source>
        <dbReference type="Google" id="ProtNLM"/>
    </source>
</evidence>
<keyword evidence="2" id="KW-0732">Signal</keyword>
<dbReference type="EMBL" id="JBANMG010000002">
    <property type="protein sequence ID" value="KAK6956416.1"/>
    <property type="molecule type" value="Genomic_DNA"/>
</dbReference>
<dbReference type="GO" id="GO:0016787">
    <property type="term" value="F:hydrolase activity"/>
    <property type="evidence" value="ECO:0007669"/>
    <property type="project" value="UniProtKB-KW"/>
</dbReference>
<dbReference type="PANTHER" id="PTHR33886:SF11">
    <property type="entry name" value="WALL GLYCOSYL HYDROLASE YTER, PUTATIVE (AFU_ORTHOLOGUE AFUA_2G14630)-RELATED"/>
    <property type="match status" value="1"/>
</dbReference>
<sequence length="421" mass="45387">MRVSTQSNLAAVTLAFALSVTSAAGEITDAARSKNSTWMASSIMSRSQGIMTGKGGSSELLQAGITQRALTALAAQYPDDAFTSDVKAYVLSSACSVSPFLQNASYDALSYPLDRLSNGHALLDYSAPTDNMTSGPGSFAGAAVALRDSIDYNRRNDEGGLWYFTYPQWSYLDGMYSLAPFYVRYHVEAETAYPIPAWKQATLAAVNDTYHQIDLLWSHTRNASSGLLAHGYDASRTAVWADPDTGASPHVWGRSLGWYAMALVDTLEVLPDSASEYRDLILEKWNSLASAVVKAVDPTTGGWWQILDEPGREGNYIESSGSAMFAYALLKGTRLGYFATNADLASTAVDAAIRGHEYLTDTFVVRETNGTLGYNGTVSVCSLNSTATYEYYVGQPINYNSVLGSAAYILASLEVERLAAL</sequence>
<dbReference type="InterPro" id="IPR010905">
    <property type="entry name" value="Glyco_hydro_88"/>
</dbReference>
<feature type="signal peptide" evidence="2">
    <location>
        <begin position="1"/>
        <end position="25"/>
    </location>
</feature>
<evidence type="ECO:0000313" key="3">
    <source>
        <dbReference type="EMBL" id="KAK6956416.1"/>
    </source>
</evidence>
<keyword evidence="1" id="KW-0378">Hydrolase</keyword>
<keyword evidence="4" id="KW-1185">Reference proteome</keyword>
<protein>
    <recommendedName>
        <fullName evidence="5">Glycoside hydrolase family 105 protein</fullName>
    </recommendedName>
</protein>
<evidence type="ECO:0000256" key="1">
    <source>
        <dbReference type="ARBA" id="ARBA00022801"/>
    </source>
</evidence>
<evidence type="ECO:0000313" key="4">
    <source>
        <dbReference type="Proteomes" id="UP001369815"/>
    </source>
</evidence>